<feature type="domain" description="RING-type" evidence="2">
    <location>
        <begin position="9"/>
        <end position="48"/>
    </location>
</feature>
<evidence type="ECO:0000313" key="4">
    <source>
        <dbReference type="Proteomes" id="UP001162640"/>
    </source>
</evidence>
<protein>
    <recommendedName>
        <fullName evidence="2">RING-type domain-containing protein</fullName>
    </recommendedName>
</protein>
<keyword evidence="1" id="KW-0863">Zinc-finger</keyword>
<keyword evidence="1" id="KW-0479">Metal-binding</keyword>
<sequence length="274" mass="31060">MKGKDEVTCCVCMMNEPSAKIRPCGHTVTCRGCTEKLMKQGDPCPFCRKVVTGYELGKWSSSTGAAGLWPASLKNLSELASGEGFNDYFRDSFNGNEATWRRWKEVLDVLGIEGRKRESIETQVLRITNSKDLVKLRALVELCSKEFFDDQSLSVVTWRRIMEVLEAEKNGGEVNSKQDEEQILRKLEILDTCFALGKAFNEVRDFEEARRYLKRAKVGYEEQLGRDSEKALDASLLAAIITSDDERIENFRDLLKRCERAFGEENVVTLATLS</sequence>
<dbReference type="Proteomes" id="UP001162640">
    <property type="component" value="Unassembled WGS sequence"/>
</dbReference>
<keyword evidence="1" id="KW-0862">Zinc</keyword>
<comment type="caution">
    <text evidence="3">The sequence shown here is derived from an EMBL/GenBank/DDBJ whole genome shotgun (WGS) entry which is preliminary data.</text>
</comment>
<evidence type="ECO:0000313" key="3">
    <source>
        <dbReference type="EMBL" id="GMH48595.1"/>
    </source>
</evidence>
<dbReference type="AlphaFoldDB" id="A0A9W6ZEE3"/>
<dbReference type="PROSITE" id="PS50089">
    <property type="entry name" value="ZF_RING_2"/>
    <property type="match status" value="1"/>
</dbReference>
<dbReference type="Gene3D" id="3.30.40.10">
    <property type="entry name" value="Zinc/RING finger domain, C3HC4 (zinc finger)"/>
    <property type="match status" value="1"/>
</dbReference>
<dbReference type="EMBL" id="BLQM01000005">
    <property type="protein sequence ID" value="GMH48595.1"/>
    <property type="molecule type" value="Genomic_DNA"/>
</dbReference>
<dbReference type="InterPro" id="IPR013083">
    <property type="entry name" value="Znf_RING/FYVE/PHD"/>
</dbReference>
<accession>A0A9W6ZEE3</accession>
<proteinExistence type="predicted"/>
<dbReference type="InterPro" id="IPR001841">
    <property type="entry name" value="Znf_RING"/>
</dbReference>
<name>A0A9W6ZEE3_9STRA</name>
<evidence type="ECO:0000256" key="1">
    <source>
        <dbReference type="PROSITE-ProRule" id="PRU00175"/>
    </source>
</evidence>
<dbReference type="GO" id="GO:0008270">
    <property type="term" value="F:zinc ion binding"/>
    <property type="evidence" value="ECO:0007669"/>
    <property type="project" value="UniProtKB-KW"/>
</dbReference>
<dbReference type="SUPFAM" id="SSF57850">
    <property type="entry name" value="RING/U-box"/>
    <property type="match status" value="1"/>
</dbReference>
<dbReference type="SMART" id="SM00184">
    <property type="entry name" value="RING"/>
    <property type="match status" value="1"/>
</dbReference>
<dbReference type="Pfam" id="PF13920">
    <property type="entry name" value="zf-C3HC4_3"/>
    <property type="match status" value="1"/>
</dbReference>
<organism evidence="3 4">
    <name type="scientific">Triparma laevis f. inornata</name>
    <dbReference type="NCBI Taxonomy" id="1714386"/>
    <lineage>
        <taxon>Eukaryota</taxon>
        <taxon>Sar</taxon>
        <taxon>Stramenopiles</taxon>
        <taxon>Ochrophyta</taxon>
        <taxon>Bolidophyceae</taxon>
        <taxon>Parmales</taxon>
        <taxon>Triparmaceae</taxon>
        <taxon>Triparma</taxon>
    </lineage>
</organism>
<reference evidence="4" key="1">
    <citation type="journal article" date="2023" name="Commun. Biol.">
        <title>Genome analysis of Parmales, the sister group of diatoms, reveals the evolutionary specialization of diatoms from phago-mixotrophs to photoautotrophs.</title>
        <authorList>
            <person name="Ban H."/>
            <person name="Sato S."/>
            <person name="Yoshikawa S."/>
            <person name="Yamada K."/>
            <person name="Nakamura Y."/>
            <person name="Ichinomiya M."/>
            <person name="Sato N."/>
            <person name="Blanc-Mathieu R."/>
            <person name="Endo H."/>
            <person name="Kuwata A."/>
            <person name="Ogata H."/>
        </authorList>
    </citation>
    <scope>NUCLEOTIDE SEQUENCE [LARGE SCALE GENOMIC DNA]</scope>
</reference>
<gene>
    <name evidence="3" type="ORF">TL16_g00327</name>
</gene>
<evidence type="ECO:0000259" key="2">
    <source>
        <dbReference type="PROSITE" id="PS50089"/>
    </source>
</evidence>